<evidence type="ECO:0000313" key="3">
    <source>
        <dbReference type="Proteomes" id="UP000010471"/>
    </source>
</evidence>
<dbReference type="STRING" id="1173027.Mic7113_0783"/>
<proteinExistence type="predicted"/>
<sequence length="323" mass="36037">MDASILVVGNDQFLTTIVNQIGNIMSGTVEASSALNEVIPLIRSKQPAILILQASQLGCLELCHQIKEQVQLGWTYCIVVDYQPEISVDEMSLEPHQELIACGQALEHGADAYLRLSAVLAGEEIRLLKAQIQAGLRGVRFYREVMQTNDVLSTMALADPLTELSNRRAMEWELPRQIHNARVESTPLSLVMLDVDYFKSVNDTYGHQVGDRVLQLLSARLRHNLRFQDTLFRYGGEEFVIVLSNTTFQDALIVARRLRRLISDQHFNIDGSLALGITVSMGLASLISTDDAKGETLIRRADHNLLRAKSSGRNQVFFGEDGF</sequence>
<dbReference type="InterPro" id="IPR050469">
    <property type="entry name" value="Diguanylate_Cyclase"/>
</dbReference>
<protein>
    <submittedName>
        <fullName evidence="2">Diguanylate cyclase (GGDEF) domain-containing protein</fullName>
    </submittedName>
</protein>
<dbReference type="EMBL" id="CP003630">
    <property type="protein sequence ID" value="AFZ16692.1"/>
    <property type="molecule type" value="Genomic_DNA"/>
</dbReference>
<feature type="domain" description="GGDEF" evidence="1">
    <location>
        <begin position="186"/>
        <end position="321"/>
    </location>
</feature>
<evidence type="ECO:0000259" key="1">
    <source>
        <dbReference type="PROSITE" id="PS50887"/>
    </source>
</evidence>
<evidence type="ECO:0000313" key="2">
    <source>
        <dbReference type="EMBL" id="AFZ16692.1"/>
    </source>
</evidence>
<dbReference type="Gene3D" id="3.30.70.270">
    <property type="match status" value="1"/>
</dbReference>
<dbReference type="PROSITE" id="PS50887">
    <property type="entry name" value="GGDEF"/>
    <property type="match status" value="1"/>
</dbReference>
<dbReference type="KEGG" id="mic:Mic7113_0783"/>
<dbReference type="PANTHER" id="PTHR45138">
    <property type="entry name" value="REGULATORY COMPONENTS OF SENSORY TRANSDUCTION SYSTEM"/>
    <property type="match status" value="1"/>
</dbReference>
<reference evidence="2 3" key="1">
    <citation type="submission" date="2012-06" db="EMBL/GenBank/DDBJ databases">
        <title>Finished chromosome of genome of Microcoleus sp. PCC 7113.</title>
        <authorList>
            <consortium name="US DOE Joint Genome Institute"/>
            <person name="Gugger M."/>
            <person name="Coursin T."/>
            <person name="Rippka R."/>
            <person name="Tandeau De Marsac N."/>
            <person name="Huntemann M."/>
            <person name="Wei C.-L."/>
            <person name="Han J."/>
            <person name="Detter J.C."/>
            <person name="Han C."/>
            <person name="Tapia R."/>
            <person name="Chen A."/>
            <person name="Kyrpides N."/>
            <person name="Mavromatis K."/>
            <person name="Markowitz V."/>
            <person name="Szeto E."/>
            <person name="Ivanova N."/>
            <person name="Pagani I."/>
            <person name="Pati A."/>
            <person name="Goodwin L."/>
            <person name="Nordberg H.P."/>
            <person name="Cantor M.N."/>
            <person name="Hua S.X."/>
            <person name="Woyke T."/>
            <person name="Kerfeld C.A."/>
        </authorList>
    </citation>
    <scope>NUCLEOTIDE SEQUENCE [LARGE SCALE GENOMIC DNA]</scope>
    <source>
        <strain evidence="2 3">PCC 7113</strain>
    </source>
</reference>
<dbReference type="HOGENOM" id="CLU_000445_11_28_3"/>
<dbReference type="AlphaFoldDB" id="K9WB10"/>
<dbReference type="GO" id="GO:1902201">
    <property type="term" value="P:negative regulation of bacterial-type flagellum-dependent cell motility"/>
    <property type="evidence" value="ECO:0007669"/>
    <property type="project" value="TreeGrafter"/>
</dbReference>
<dbReference type="NCBIfam" id="TIGR00254">
    <property type="entry name" value="GGDEF"/>
    <property type="match status" value="1"/>
</dbReference>
<dbReference type="Pfam" id="PF00990">
    <property type="entry name" value="GGDEF"/>
    <property type="match status" value="1"/>
</dbReference>
<dbReference type="InterPro" id="IPR029787">
    <property type="entry name" value="Nucleotide_cyclase"/>
</dbReference>
<keyword evidence="3" id="KW-1185">Reference proteome</keyword>
<gene>
    <name evidence="2" type="ORF">Mic7113_0783</name>
</gene>
<organism evidence="2 3">
    <name type="scientific">Allocoleopsis franciscana PCC 7113</name>
    <dbReference type="NCBI Taxonomy" id="1173027"/>
    <lineage>
        <taxon>Bacteria</taxon>
        <taxon>Bacillati</taxon>
        <taxon>Cyanobacteriota</taxon>
        <taxon>Cyanophyceae</taxon>
        <taxon>Coleofasciculales</taxon>
        <taxon>Coleofasciculaceae</taxon>
        <taxon>Allocoleopsis</taxon>
        <taxon>Allocoleopsis franciscana</taxon>
    </lineage>
</organism>
<dbReference type="RefSeq" id="WP_015180855.1">
    <property type="nucleotide sequence ID" value="NC_019738.1"/>
</dbReference>
<dbReference type="SUPFAM" id="SSF55073">
    <property type="entry name" value="Nucleotide cyclase"/>
    <property type="match status" value="1"/>
</dbReference>
<dbReference type="GO" id="GO:0005886">
    <property type="term" value="C:plasma membrane"/>
    <property type="evidence" value="ECO:0007669"/>
    <property type="project" value="TreeGrafter"/>
</dbReference>
<dbReference type="Proteomes" id="UP000010471">
    <property type="component" value="Chromosome"/>
</dbReference>
<dbReference type="GO" id="GO:0052621">
    <property type="term" value="F:diguanylate cyclase activity"/>
    <property type="evidence" value="ECO:0007669"/>
    <property type="project" value="TreeGrafter"/>
</dbReference>
<dbReference type="InterPro" id="IPR000160">
    <property type="entry name" value="GGDEF_dom"/>
</dbReference>
<dbReference type="PANTHER" id="PTHR45138:SF9">
    <property type="entry name" value="DIGUANYLATE CYCLASE DGCM-RELATED"/>
    <property type="match status" value="1"/>
</dbReference>
<dbReference type="eggNOG" id="COG3706">
    <property type="taxonomic scope" value="Bacteria"/>
</dbReference>
<name>K9WB10_9CYAN</name>
<dbReference type="OrthoDB" id="453368at2"/>
<accession>K9WB10</accession>
<dbReference type="InterPro" id="IPR043128">
    <property type="entry name" value="Rev_trsase/Diguanyl_cyclase"/>
</dbReference>
<dbReference type="GO" id="GO:0043709">
    <property type="term" value="P:cell adhesion involved in single-species biofilm formation"/>
    <property type="evidence" value="ECO:0007669"/>
    <property type="project" value="TreeGrafter"/>
</dbReference>
<dbReference type="CDD" id="cd01949">
    <property type="entry name" value="GGDEF"/>
    <property type="match status" value="1"/>
</dbReference>
<dbReference type="FunFam" id="3.30.70.270:FF:000001">
    <property type="entry name" value="Diguanylate cyclase domain protein"/>
    <property type="match status" value="1"/>
</dbReference>
<dbReference type="SMART" id="SM00267">
    <property type="entry name" value="GGDEF"/>
    <property type="match status" value="1"/>
</dbReference>